<dbReference type="GO" id="GO:0005886">
    <property type="term" value="C:plasma membrane"/>
    <property type="evidence" value="ECO:0007669"/>
    <property type="project" value="UniProtKB-ARBA"/>
</dbReference>
<accession>A0A1J5PGJ4</accession>
<organism evidence="4">
    <name type="scientific">mine drainage metagenome</name>
    <dbReference type="NCBI Taxonomy" id="410659"/>
    <lineage>
        <taxon>unclassified sequences</taxon>
        <taxon>metagenomes</taxon>
        <taxon>ecological metagenomes</taxon>
    </lineage>
</organism>
<dbReference type="InterPro" id="IPR006680">
    <property type="entry name" value="Amidohydro-rel"/>
</dbReference>
<dbReference type="PANTHER" id="PTHR43569">
    <property type="entry name" value="AMIDOHYDROLASE"/>
    <property type="match status" value="1"/>
</dbReference>
<dbReference type="InterPro" id="IPR032466">
    <property type="entry name" value="Metal_Hydrolase"/>
</dbReference>
<gene>
    <name evidence="4" type="ORF">GALL_517520</name>
</gene>
<evidence type="ECO:0000256" key="1">
    <source>
        <dbReference type="ARBA" id="ARBA00008164"/>
    </source>
</evidence>
<dbReference type="EMBL" id="MLJW01006435">
    <property type="protein sequence ID" value="OIQ66676.1"/>
    <property type="molecule type" value="Genomic_DNA"/>
</dbReference>
<dbReference type="InterPro" id="IPR052350">
    <property type="entry name" value="Metallo-dep_Lactonases"/>
</dbReference>
<reference evidence="4" key="1">
    <citation type="submission" date="2016-10" db="EMBL/GenBank/DDBJ databases">
        <title>Sequence of Gallionella enrichment culture.</title>
        <authorList>
            <person name="Poehlein A."/>
            <person name="Muehling M."/>
            <person name="Daniel R."/>
        </authorList>
    </citation>
    <scope>NUCLEOTIDE SEQUENCE</scope>
</reference>
<dbReference type="PRINTS" id="PR00721">
    <property type="entry name" value="STOMATIN"/>
</dbReference>
<evidence type="ECO:0000313" key="4">
    <source>
        <dbReference type="EMBL" id="OIQ66676.1"/>
    </source>
</evidence>
<dbReference type="InterPro" id="IPR001972">
    <property type="entry name" value="Stomatin_HflK_fam"/>
</dbReference>
<proteinExistence type="inferred from homology"/>
<dbReference type="GO" id="GO:0098552">
    <property type="term" value="C:side of membrane"/>
    <property type="evidence" value="ECO:0007669"/>
    <property type="project" value="UniProtKB-ARBA"/>
</dbReference>
<dbReference type="Pfam" id="PF04909">
    <property type="entry name" value="Amidohydro_2"/>
    <property type="match status" value="1"/>
</dbReference>
<comment type="caution">
    <text evidence="4">The sequence shown here is derived from an EMBL/GenBank/DDBJ whole genome shotgun (WGS) entry which is preliminary data.</text>
</comment>
<dbReference type="SMART" id="SM00244">
    <property type="entry name" value="PHB"/>
    <property type="match status" value="1"/>
</dbReference>
<protein>
    <submittedName>
        <fullName evidence="4">FtsH protease regulator HflK</fullName>
    </submittedName>
</protein>
<sequence length="414" mass="45491">MIIWALSCIKVINEYERAVVFTLGKVDSNKPKGPGLVIIWRPFQRAVIVSLRTVVLDVPSQDIITRDNVSLKVSAVVYFKVIDPMQAIVGVENYFYATSQIAQTTLRSVLGEVTLDELLADMQSGHRVESTVFVECTAFYRAEGPEPFRFVGETEFVNGVAAMSASDRYGKLRACEAIVGRADLAGPDVGAVLAAHVRAGGDRFRGIRAAGAWDPSPEIEAAHTRPPQGLYARPDFRAGYAQLKDHNLSFEAWQFHPQIPEVTALARAFPETTIVLDHVGGILGIGPYAGRRDEEFASWKANIQEIAKEPNVVVKLGGLGMAICGFGFHKREVLPTSIELADAWRPYIETCIEAFGPARGMFESNFPVDRVSCSYANLWNALKRIASGASADDKALLFRDTARRVYRLDEGKPA</sequence>
<dbReference type="Pfam" id="PF01145">
    <property type="entry name" value="Band_7"/>
    <property type="match status" value="1"/>
</dbReference>
<dbReference type="FunFam" id="3.30.479.30:FF:000004">
    <property type="entry name" value="Putative membrane protease family, stomatin"/>
    <property type="match status" value="1"/>
</dbReference>
<keyword evidence="4" id="KW-0645">Protease</keyword>
<dbReference type="InterPro" id="IPR036013">
    <property type="entry name" value="Band_7/SPFH_dom_sf"/>
</dbReference>
<comment type="similarity">
    <text evidence="1">Belongs to the band 7/mec-2 family.</text>
</comment>
<comment type="similarity">
    <text evidence="2">Belongs to the metallo-dependent hydrolases superfamily.</text>
</comment>
<evidence type="ECO:0000256" key="2">
    <source>
        <dbReference type="ARBA" id="ARBA00038310"/>
    </source>
</evidence>
<dbReference type="SUPFAM" id="SSF51556">
    <property type="entry name" value="Metallo-dependent hydrolases"/>
    <property type="match status" value="1"/>
</dbReference>
<keyword evidence="4" id="KW-0378">Hydrolase</keyword>
<dbReference type="PANTHER" id="PTHR43569:SF1">
    <property type="entry name" value="BLL3371 PROTEIN"/>
    <property type="match status" value="1"/>
</dbReference>
<dbReference type="SUPFAM" id="SSF117892">
    <property type="entry name" value="Band 7/SPFH domain"/>
    <property type="match status" value="1"/>
</dbReference>
<dbReference type="InterPro" id="IPR001107">
    <property type="entry name" value="Band_7"/>
</dbReference>
<dbReference type="GO" id="GO:0006508">
    <property type="term" value="P:proteolysis"/>
    <property type="evidence" value="ECO:0007669"/>
    <property type="project" value="UniProtKB-KW"/>
</dbReference>
<feature type="domain" description="Band 7" evidence="3">
    <location>
        <begin position="7"/>
        <end position="164"/>
    </location>
</feature>
<dbReference type="GO" id="GO:0008233">
    <property type="term" value="F:peptidase activity"/>
    <property type="evidence" value="ECO:0007669"/>
    <property type="project" value="UniProtKB-KW"/>
</dbReference>
<dbReference type="AlphaFoldDB" id="A0A1J5PGJ4"/>
<evidence type="ECO:0000259" key="3">
    <source>
        <dbReference type="SMART" id="SM00244"/>
    </source>
</evidence>
<name>A0A1J5PGJ4_9ZZZZ</name>
<dbReference type="Gene3D" id="3.20.20.140">
    <property type="entry name" value="Metal-dependent hydrolases"/>
    <property type="match status" value="1"/>
</dbReference>